<gene>
    <name evidence="2" type="ORF">JIN85_12000</name>
</gene>
<proteinExistence type="predicted"/>
<evidence type="ECO:0008006" key="4">
    <source>
        <dbReference type="Google" id="ProtNLM"/>
    </source>
</evidence>
<dbReference type="Proteomes" id="UP000603141">
    <property type="component" value="Unassembled WGS sequence"/>
</dbReference>
<accession>A0A934VX35</accession>
<dbReference type="RefSeq" id="WP_200270973.1">
    <property type="nucleotide sequence ID" value="NZ_JAENIJ010000018.1"/>
</dbReference>
<sequence>MLRSSLLLGALVGLAASAHASTISINFVGYGGADGTLFSDEAAGVVSAANWNNVRPDVESDINYSSGFLMDSAGSATSVTISWLSIGPYYISTGTATGDNVMYNGYLDNFGDSRTVTISGLSPTETYNIYLYSDGDNGTNSRTGTFTMGGVTTSITDDPGNFDGSFVEVSAGATGVGNYTVFTLTGSSSYDLTFHGNTSDDLPRAALNGIQIVSVPEPSLTLLGLLGLVPLLRRRRN</sequence>
<keyword evidence="1" id="KW-0732">Signal</keyword>
<evidence type="ECO:0000256" key="1">
    <source>
        <dbReference type="SAM" id="SignalP"/>
    </source>
</evidence>
<feature type="signal peptide" evidence="1">
    <location>
        <begin position="1"/>
        <end position="20"/>
    </location>
</feature>
<protein>
    <recommendedName>
        <fullName evidence="4">PEP-CTERM protein-sorting domain-containing protein</fullName>
    </recommendedName>
</protein>
<reference evidence="2" key="1">
    <citation type="submission" date="2021-01" db="EMBL/GenBank/DDBJ databases">
        <title>Modified the classification status of verrucomicrobia.</title>
        <authorList>
            <person name="Feng X."/>
        </authorList>
    </citation>
    <scope>NUCLEOTIDE SEQUENCE</scope>
    <source>
        <strain evidence="2">KCTC 22041</strain>
    </source>
</reference>
<dbReference type="AlphaFoldDB" id="A0A934VX35"/>
<comment type="caution">
    <text evidence="2">The sequence shown here is derived from an EMBL/GenBank/DDBJ whole genome shotgun (WGS) entry which is preliminary data.</text>
</comment>
<feature type="chain" id="PRO_5038107457" description="PEP-CTERM protein-sorting domain-containing protein" evidence="1">
    <location>
        <begin position="21"/>
        <end position="237"/>
    </location>
</feature>
<evidence type="ECO:0000313" key="3">
    <source>
        <dbReference type="Proteomes" id="UP000603141"/>
    </source>
</evidence>
<evidence type="ECO:0000313" key="2">
    <source>
        <dbReference type="EMBL" id="MBK1883144.1"/>
    </source>
</evidence>
<name>A0A934VX35_9BACT</name>
<dbReference type="EMBL" id="JAENIJ010000018">
    <property type="protein sequence ID" value="MBK1883144.1"/>
    <property type="molecule type" value="Genomic_DNA"/>
</dbReference>
<organism evidence="2 3">
    <name type="scientific">Luteolibacter pohnpeiensis</name>
    <dbReference type="NCBI Taxonomy" id="454153"/>
    <lineage>
        <taxon>Bacteria</taxon>
        <taxon>Pseudomonadati</taxon>
        <taxon>Verrucomicrobiota</taxon>
        <taxon>Verrucomicrobiia</taxon>
        <taxon>Verrucomicrobiales</taxon>
        <taxon>Verrucomicrobiaceae</taxon>
        <taxon>Luteolibacter</taxon>
    </lineage>
</organism>
<keyword evidence="3" id="KW-1185">Reference proteome</keyword>